<keyword evidence="1" id="KW-1133">Transmembrane helix</keyword>
<feature type="transmembrane region" description="Helical" evidence="1">
    <location>
        <begin position="43"/>
        <end position="65"/>
    </location>
</feature>
<accession>A0A9X3AMC2</accession>
<protein>
    <submittedName>
        <fullName evidence="2">Uncharacterized protein</fullName>
    </submittedName>
</protein>
<keyword evidence="1" id="KW-0472">Membrane</keyword>
<proteinExistence type="predicted"/>
<evidence type="ECO:0000313" key="2">
    <source>
        <dbReference type="EMBL" id="MCT2558212.1"/>
    </source>
</evidence>
<organism evidence="2 3">
    <name type="scientific">Tsuneonella litorea</name>
    <dbReference type="NCBI Taxonomy" id="2976475"/>
    <lineage>
        <taxon>Bacteria</taxon>
        <taxon>Pseudomonadati</taxon>
        <taxon>Pseudomonadota</taxon>
        <taxon>Alphaproteobacteria</taxon>
        <taxon>Sphingomonadales</taxon>
        <taxon>Erythrobacteraceae</taxon>
        <taxon>Tsuneonella</taxon>
    </lineage>
</organism>
<name>A0A9X3AMC2_9SPHN</name>
<gene>
    <name evidence="2" type="ORF">N0B51_04390</name>
</gene>
<keyword evidence="3" id="KW-1185">Reference proteome</keyword>
<dbReference type="EMBL" id="JAOAMV010000002">
    <property type="protein sequence ID" value="MCT2558212.1"/>
    <property type="molecule type" value="Genomic_DNA"/>
</dbReference>
<evidence type="ECO:0000256" key="1">
    <source>
        <dbReference type="SAM" id="Phobius"/>
    </source>
</evidence>
<feature type="transmembrane region" description="Helical" evidence="1">
    <location>
        <begin position="18"/>
        <end position="37"/>
    </location>
</feature>
<dbReference type="RefSeq" id="WP_259961017.1">
    <property type="nucleotide sequence ID" value="NZ_JAOAMV010000002.1"/>
</dbReference>
<comment type="caution">
    <text evidence="2">The sequence shown here is derived from an EMBL/GenBank/DDBJ whole genome shotgun (WGS) entry which is preliminary data.</text>
</comment>
<evidence type="ECO:0000313" key="3">
    <source>
        <dbReference type="Proteomes" id="UP001142648"/>
    </source>
</evidence>
<reference evidence="2" key="1">
    <citation type="submission" date="2022-09" db="EMBL/GenBank/DDBJ databases">
        <title>The genome sequence of Tsuneonella sp. YG55.</title>
        <authorList>
            <person name="Liu Y."/>
        </authorList>
    </citation>
    <scope>NUCLEOTIDE SEQUENCE</scope>
    <source>
        <strain evidence="2">YG55</strain>
    </source>
</reference>
<keyword evidence="1" id="KW-0812">Transmembrane</keyword>
<dbReference type="AlphaFoldDB" id="A0A9X3AMC2"/>
<sequence length="185" mass="18971">MSISPTDMTPRTERTLRIAGWLFAAGLLALPAIAMQFSDEVDWSAADFLIAGIALGLSGGIIELGARASANLAFRIGAVVAVGCAFLQAWINAAVGIIGDEGNPANWTYFAVVAIAAAGAVGALGNPRGLARTMVAAASAQAIFSILHAANGTPTIVIDAFFVLLWLLAARLFQRSAGERTGNSA</sequence>
<feature type="transmembrane region" description="Helical" evidence="1">
    <location>
        <begin position="72"/>
        <end position="95"/>
    </location>
</feature>
<feature type="transmembrane region" description="Helical" evidence="1">
    <location>
        <begin position="107"/>
        <end position="126"/>
    </location>
</feature>
<dbReference type="Proteomes" id="UP001142648">
    <property type="component" value="Unassembled WGS sequence"/>
</dbReference>